<protein>
    <recommendedName>
        <fullName evidence="4">peptidylprolyl isomerase</fullName>
        <ecNumber evidence="4">5.2.1.8</ecNumber>
    </recommendedName>
</protein>
<feature type="compositionally biased region" description="Basic and acidic residues" evidence="19">
    <location>
        <begin position="699"/>
        <end position="709"/>
    </location>
</feature>
<dbReference type="SMART" id="SM00320">
    <property type="entry name" value="WD40"/>
    <property type="match status" value="4"/>
</dbReference>
<keyword evidence="7 18" id="KW-0853">WD repeat</keyword>
<evidence type="ECO:0000313" key="22">
    <source>
        <dbReference type="EMBL" id="TIB11516.1"/>
    </source>
</evidence>
<dbReference type="FunFam" id="3.40.50.300:FF:000105">
    <property type="entry name" value="BMS1 ribosome biogenesis factor"/>
    <property type="match status" value="1"/>
</dbReference>
<dbReference type="Proteomes" id="UP000306954">
    <property type="component" value="Unassembled WGS sequence"/>
</dbReference>
<feature type="region of interest" description="Disordered" evidence="19">
    <location>
        <begin position="985"/>
        <end position="1006"/>
    </location>
</feature>
<dbReference type="InterPro" id="IPR002130">
    <property type="entry name" value="Cyclophilin-type_PPIase_dom"/>
</dbReference>
<gene>
    <name evidence="22" type="ORF">E3P90_02409</name>
</gene>
<dbReference type="InterPro" id="IPR007034">
    <property type="entry name" value="BMS1_TSR1_C"/>
</dbReference>
<keyword evidence="9" id="KW-0547">Nucleotide-binding</keyword>
<evidence type="ECO:0000256" key="14">
    <source>
        <dbReference type="ARBA" id="ARBA00023235"/>
    </source>
</evidence>
<dbReference type="GO" id="GO:0005525">
    <property type="term" value="F:GTP binding"/>
    <property type="evidence" value="ECO:0007669"/>
    <property type="project" value="UniProtKB-KW"/>
</dbReference>
<evidence type="ECO:0000256" key="9">
    <source>
        <dbReference type="ARBA" id="ARBA00022741"/>
    </source>
</evidence>
<keyword evidence="8" id="KW-0677">Repeat</keyword>
<dbReference type="PROSITE" id="PS00170">
    <property type="entry name" value="CSA_PPIASE_1"/>
    <property type="match status" value="1"/>
</dbReference>
<feature type="repeat" description="WD" evidence="18">
    <location>
        <begin position="160"/>
        <end position="201"/>
    </location>
</feature>
<keyword evidence="11" id="KW-0067">ATP-binding</keyword>
<dbReference type="InterPro" id="IPR012948">
    <property type="entry name" value="AARP2CN"/>
</dbReference>
<dbReference type="Gene3D" id="2.130.10.10">
    <property type="entry name" value="YVTN repeat-like/Quinoprotein amine dehydrogenase"/>
    <property type="match status" value="1"/>
</dbReference>
<dbReference type="EC" id="5.2.1.8" evidence="4"/>
<dbReference type="SMART" id="SM00785">
    <property type="entry name" value="AARP2CN"/>
    <property type="match status" value="1"/>
</dbReference>
<keyword evidence="5" id="KW-0690">Ribosome biogenesis</keyword>
<dbReference type="InterPro" id="IPR027417">
    <property type="entry name" value="P-loop_NTPase"/>
</dbReference>
<dbReference type="FunFam" id="2.40.100.10:FF:000003">
    <property type="entry name" value="Peptidylprolyl isomerase domain and WD repeat-containing 1"/>
    <property type="match status" value="1"/>
</dbReference>
<dbReference type="PANTHER" id="PTHR12858">
    <property type="entry name" value="RIBOSOME BIOGENESIS PROTEIN"/>
    <property type="match status" value="1"/>
</dbReference>
<feature type="compositionally biased region" description="Acidic residues" evidence="19">
    <location>
        <begin position="1133"/>
        <end position="1155"/>
    </location>
</feature>
<feature type="region of interest" description="Disordered" evidence="19">
    <location>
        <begin position="1070"/>
        <end position="1201"/>
    </location>
</feature>
<dbReference type="InterPro" id="IPR001680">
    <property type="entry name" value="WD40_rpt"/>
</dbReference>
<reference evidence="22 23" key="1">
    <citation type="submission" date="2019-03" db="EMBL/GenBank/DDBJ databases">
        <title>Sequencing 23 genomes of Wallemia ichthyophaga.</title>
        <authorList>
            <person name="Gostincar C."/>
        </authorList>
    </citation>
    <scope>NUCLEOTIDE SEQUENCE [LARGE SCALE GENOMIC DNA]</scope>
    <source>
        <strain evidence="22 23">EXF-8621</strain>
    </source>
</reference>
<evidence type="ECO:0000256" key="12">
    <source>
        <dbReference type="ARBA" id="ARBA00023110"/>
    </source>
</evidence>
<feature type="region of interest" description="Disordered" evidence="19">
    <location>
        <begin position="664"/>
        <end position="709"/>
    </location>
</feature>
<keyword evidence="15" id="KW-0539">Nucleus</keyword>
<dbReference type="SUPFAM" id="SSF50891">
    <property type="entry name" value="Cyclophilin-like"/>
    <property type="match status" value="1"/>
</dbReference>
<dbReference type="OrthoDB" id="10260897at2759"/>
<dbReference type="SUPFAM" id="SSF50978">
    <property type="entry name" value="WD40 repeat-like"/>
    <property type="match status" value="1"/>
</dbReference>
<dbReference type="PRINTS" id="PR00153">
    <property type="entry name" value="CSAPPISMRASE"/>
</dbReference>
<evidence type="ECO:0000259" key="21">
    <source>
        <dbReference type="PROSITE" id="PS51714"/>
    </source>
</evidence>
<evidence type="ECO:0000256" key="16">
    <source>
        <dbReference type="ARBA" id="ARBA00049117"/>
    </source>
</evidence>
<comment type="similarity">
    <text evidence="17">Belongs to the TRAFAC class translation factor GTPase superfamily. Bms1-like GTPase family. BMS1 subfamily.</text>
</comment>
<dbReference type="EMBL" id="SPOF01000023">
    <property type="protein sequence ID" value="TIB11516.1"/>
    <property type="molecule type" value="Genomic_DNA"/>
</dbReference>
<evidence type="ECO:0000256" key="6">
    <source>
        <dbReference type="ARBA" id="ARBA00022553"/>
    </source>
</evidence>
<evidence type="ECO:0000256" key="5">
    <source>
        <dbReference type="ARBA" id="ARBA00022517"/>
    </source>
</evidence>
<feature type="compositionally biased region" description="Acidic residues" evidence="19">
    <location>
        <begin position="1293"/>
        <end position="1327"/>
    </location>
</feature>
<evidence type="ECO:0000256" key="7">
    <source>
        <dbReference type="ARBA" id="ARBA00022574"/>
    </source>
</evidence>
<evidence type="ECO:0000256" key="17">
    <source>
        <dbReference type="ARBA" id="ARBA00061391"/>
    </source>
</evidence>
<comment type="subcellular location">
    <subcellularLocation>
        <location evidence="2">Nucleus</location>
        <location evidence="2">Nucleolus</location>
    </subcellularLocation>
</comment>
<evidence type="ECO:0000256" key="4">
    <source>
        <dbReference type="ARBA" id="ARBA00013194"/>
    </source>
</evidence>
<evidence type="ECO:0000256" key="3">
    <source>
        <dbReference type="ARBA" id="ARBA00007365"/>
    </source>
</evidence>
<dbReference type="InterPro" id="IPR030387">
    <property type="entry name" value="G_Bms1/Tsr1_dom"/>
</dbReference>
<dbReference type="GO" id="GO:0032040">
    <property type="term" value="C:small-subunit processome"/>
    <property type="evidence" value="ECO:0007669"/>
    <property type="project" value="UniProtKB-ARBA"/>
</dbReference>
<comment type="catalytic activity">
    <reaction evidence="1">
        <text>[protein]-peptidylproline (omega=180) = [protein]-peptidylproline (omega=0)</text>
        <dbReference type="Rhea" id="RHEA:16237"/>
        <dbReference type="Rhea" id="RHEA-COMP:10747"/>
        <dbReference type="Rhea" id="RHEA-COMP:10748"/>
        <dbReference type="ChEBI" id="CHEBI:83833"/>
        <dbReference type="ChEBI" id="CHEBI:83834"/>
        <dbReference type="EC" id="5.2.1.8"/>
    </reaction>
</comment>
<keyword evidence="6" id="KW-0597">Phosphoprotein</keyword>
<dbReference type="GO" id="GO:0034511">
    <property type="term" value="F:U3 snoRNA binding"/>
    <property type="evidence" value="ECO:0007669"/>
    <property type="project" value="TreeGrafter"/>
</dbReference>
<feature type="compositionally biased region" description="Basic and acidic residues" evidence="19">
    <location>
        <begin position="1728"/>
        <end position="1772"/>
    </location>
</feature>
<feature type="compositionally biased region" description="Basic residues" evidence="19">
    <location>
        <begin position="689"/>
        <end position="698"/>
    </location>
</feature>
<accession>A0A4T0IB52</accession>
<dbReference type="GO" id="GO:0005654">
    <property type="term" value="C:nucleoplasm"/>
    <property type="evidence" value="ECO:0007669"/>
    <property type="project" value="UniProtKB-ARBA"/>
</dbReference>
<dbReference type="Gene3D" id="3.40.50.300">
    <property type="entry name" value="P-loop containing nucleotide triphosphate hydrolases"/>
    <property type="match status" value="1"/>
</dbReference>
<comment type="caution">
    <text evidence="22">The sequence shown here is derived from an EMBL/GenBank/DDBJ whole genome shotgun (WGS) entry which is preliminary data.</text>
</comment>
<dbReference type="Pfam" id="PF04950">
    <property type="entry name" value="RIBIOP_C"/>
    <property type="match status" value="1"/>
</dbReference>
<dbReference type="FunFam" id="2.130.10.10:FF:000450">
    <property type="entry name" value="Peptidylprolyl isomerase domain and WD-repeat protein 1"/>
    <property type="match status" value="1"/>
</dbReference>
<organism evidence="22 23">
    <name type="scientific">Wallemia ichthyophaga</name>
    <dbReference type="NCBI Taxonomy" id="245174"/>
    <lineage>
        <taxon>Eukaryota</taxon>
        <taxon>Fungi</taxon>
        <taxon>Dikarya</taxon>
        <taxon>Basidiomycota</taxon>
        <taxon>Wallemiomycotina</taxon>
        <taxon>Wallemiomycetes</taxon>
        <taxon>Wallemiales</taxon>
        <taxon>Wallemiaceae</taxon>
        <taxon>Wallemia</taxon>
    </lineage>
</organism>
<evidence type="ECO:0000256" key="2">
    <source>
        <dbReference type="ARBA" id="ARBA00004604"/>
    </source>
</evidence>
<dbReference type="CDD" id="cd01882">
    <property type="entry name" value="BMS1"/>
    <property type="match status" value="1"/>
</dbReference>
<proteinExistence type="inferred from homology"/>
<comment type="catalytic activity">
    <reaction evidence="16">
        <text>GTP + H2O = GDP + phosphate + H(+)</text>
        <dbReference type="Rhea" id="RHEA:19669"/>
        <dbReference type="ChEBI" id="CHEBI:15377"/>
        <dbReference type="ChEBI" id="CHEBI:15378"/>
        <dbReference type="ChEBI" id="CHEBI:37565"/>
        <dbReference type="ChEBI" id="CHEBI:43474"/>
        <dbReference type="ChEBI" id="CHEBI:58189"/>
    </reaction>
    <physiologicalReaction direction="left-to-right" evidence="16">
        <dbReference type="Rhea" id="RHEA:19670"/>
    </physiologicalReaction>
</comment>
<evidence type="ECO:0000256" key="15">
    <source>
        <dbReference type="ARBA" id="ARBA00023242"/>
    </source>
</evidence>
<evidence type="ECO:0000313" key="23">
    <source>
        <dbReference type="Proteomes" id="UP000306954"/>
    </source>
</evidence>
<dbReference type="InterPro" id="IPR039761">
    <property type="entry name" value="Bms1/Tsr1"/>
</dbReference>
<feature type="compositionally biased region" description="Acidic residues" evidence="19">
    <location>
        <begin position="1162"/>
        <end position="1182"/>
    </location>
</feature>
<dbReference type="GO" id="GO:0003924">
    <property type="term" value="F:GTPase activity"/>
    <property type="evidence" value="ECO:0007669"/>
    <property type="project" value="TreeGrafter"/>
</dbReference>
<feature type="region of interest" description="Disordered" evidence="19">
    <location>
        <begin position="1726"/>
        <end position="1793"/>
    </location>
</feature>
<dbReference type="Pfam" id="PF00400">
    <property type="entry name" value="WD40"/>
    <property type="match status" value="1"/>
</dbReference>
<dbReference type="PROSITE" id="PS50082">
    <property type="entry name" value="WD_REPEATS_2"/>
    <property type="match status" value="1"/>
</dbReference>
<keyword evidence="10" id="KW-0378">Hydrolase</keyword>
<feature type="compositionally biased region" description="Acidic residues" evidence="19">
    <location>
        <begin position="1084"/>
        <end position="1115"/>
    </location>
</feature>
<evidence type="ECO:0000256" key="19">
    <source>
        <dbReference type="SAM" id="MobiDB-lite"/>
    </source>
</evidence>
<dbReference type="GO" id="GO:0005524">
    <property type="term" value="F:ATP binding"/>
    <property type="evidence" value="ECO:0007669"/>
    <property type="project" value="UniProtKB-KW"/>
</dbReference>
<dbReference type="InterPro" id="IPR020892">
    <property type="entry name" value="Cyclophilin-type_PPIase_CS"/>
</dbReference>
<dbReference type="GO" id="GO:0030686">
    <property type="term" value="C:90S preribosome"/>
    <property type="evidence" value="ECO:0007669"/>
    <property type="project" value="TreeGrafter"/>
</dbReference>
<dbReference type="SUPFAM" id="SSF52540">
    <property type="entry name" value="P-loop containing nucleoside triphosphate hydrolases"/>
    <property type="match status" value="1"/>
</dbReference>
<keyword evidence="13" id="KW-0342">GTP-binding</keyword>
<dbReference type="PROSITE" id="PS51714">
    <property type="entry name" value="G_BMS1"/>
    <property type="match status" value="1"/>
</dbReference>
<keyword evidence="12" id="KW-0697">Rotamase</keyword>
<dbReference type="InterPro" id="IPR037875">
    <property type="entry name" value="Bms1_N"/>
</dbReference>
<feature type="domain" description="Bms1-type G" evidence="21">
    <location>
        <begin position="752"/>
        <end position="917"/>
    </location>
</feature>
<evidence type="ECO:0000256" key="8">
    <source>
        <dbReference type="ARBA" id="ARBA00022737"/>
    </source>
</evidence>
<dbReference type="GO" id="GO:0003755">
    <property type="term" value="F:peptidyl-prolyl cis-trans isomerase activity"/>
    <property type="evidence" value="ECO:0007669"/>
    <property type="project" value="UniProtKB-KW"/>
</dbReference>
<dbReference type="PANTHER" id="PTHR12858:SF2">
    <property type="entry name" value="RIBOSOME BIOGENESIS PROTEIN BMS1 HOMOLOG"/>
    <property type="match status" value="1"/>
</dbReference>
<feature type="region of interest" description="Disordered" evidence="19">
    <location>
        <begin position="1284"/>
        <end position="1334"/>
    </location>
</feature>
<evidence type="ECO:0000259" key="20">
    <source>
        <dbReference type="PROSITE" id="PS50072"/>
    </source>
</evidence>
<evidence type="ECO:0000256" key="10">
    <source>
        <dbReference type="ARBA" id="ARBA00022801"/>
    </source>
</evidence>
<feature type="compositionally biased region" description="Basic and acidic residues" evidence="19">
    <location>
        <begin position="994"/>
        <end position="1006"/>
    </location>
</feature>
<keyword evidence="14" id="KW-0413">Isomerase</keyword>
<evidence type="ECO:0000256" key="11">
    <source>
        <dbReference type="ARBA" id="ARBA00022840"/>
    </source>
</evidence>
<dbReference type="PROSITE" id="PS50072">
    <property type="entry name" value="CSA_PPIASE_2"/>
    <property type="match status" value="1"/>
</dbReference>
<evidence type="ECO:0000256" key="13">
    <source>
        <dbReference type="ARBA" id="ARBA00023134"/>
    </source>
</evidence>
<dbReference type="GO" id="GO:0000462">
    <property type="term" value="P:maturation of SSU-rRNA from tricistronic rRNA transcript (SSU-rRNA, 5.8S rRNA, LSU-rRNA)"/>
    <property type="evidence" value="ECO:0007669"/>
    <property type="project" value="TreeGrafter"/>
</dbReference>
<dbReference type="InterPro" id="IPR015943">
    <property type="entry name" value="WD40/YVTN_repeat-like_dom_sf"/>
</dbReference>
<name>A0A4T0IB52_WALIC</name>
<dbReference type="GO" id="GO:0000479">
    <property type="term" value="P:endonucleolytic cleavage of tricistronic rRNA transcript (SSU-rRNA, 5.8S rRNA, LSU-rRNA)"/>
    <property type="evidence" value="ECO:0007669"/>
    <property type="project" value="TreeGrafter"/>
</dbReference>
<sequence length="1793" mass="202775">MISNSSLDGLEEAKSGDDIYVCDSGKSLETVVCVISLHLDVCSSTHIEKMENDLTVNLVVIVGLIVPFTATAIMADDNEEDFGPMPMPDMSNKKRKVLTHESTYLNNLPLSDRYTKSFMHRDNVLTAATTKTNYIVTTSVEGTIKFWHKEPKGIEFRKQFRAHLQPIVATAVSNDGSLVATLSEDNSVKVFDVVSFDMINMFSLDFPPSTCAWIHSPSQGGSVLAISDKNSSAMHLFDGRGDGKPFHTLTSIHNKPVNIIKYSDRYDTVISADIGGMIEYWSPHEPYETPKDVPRLWEFKSSTDLYEFRKAKAPPTSIALSPDSSHFVAFSIKDRKIRLFNFLSGKLTRKYDESLEAASEMQQAGTAIYKLDDMEFGRRLALESEIQENEHAVSNMNVIFDESGNFIIYPTLLGIKVVNIVTNKVARVLGKDDSIRFLNVSLYQGAPTKKGFMTAQMAASDNPILQESQARDPILFCSAYKRPRFHLFSNSEPEGSGDRDVFNEKPTQEEQAMTVAPVQKQIRQRPAAGKAILHTTLGDITLRLFADKAPKAVENFTGHASSGYYEGVIFHRIIRRFMLQTGDPLGDGTGGDSIFGHDFEDEFHPDLSHDKPYTLSMANAGPGTNASQFFITTVPTPWLDNKHTVFGRAISGMDVIHKIEELRVDRKDRPEDPPQISNKPAKAHQQAHAGRKAEKKAKKVEGSNGKEKPINHKAFISSNINTQNRNIMRNAEKNQKRLHVPLVDRTPGVDQAPPVLVAVAGPPGVGKTTLMKSLIRRYSKHTINDIKGPVTVVAGKARRITFVECPNDISSMIDIGKVADLVLMLIDCTSGFEMESMEMFSIMRQHGFPKIMGILSHVDLIKKQAHLRAQKKRLKHRFWTETYAGARLFQLSGVINGRYPNNEVLNLTRFISVMKFRPLIWRNTHPYLIADRLEDLTEREVVRQNPAIDRNVTLYGYVRGVPLKQQTTIHIPGAGDMNIKSLEALDDPCPPPTKDSERKRRLADKQRLIHAPMSDLGGVRYDKDAIWVRVNGNFDKNSSEAKGEGEKMVMDLQDAPSTLEESIKKSQIRLLGGSSKAIQHDKEDSDDEHGEELDSNAEDEDEDLSDIEDEEGVDNVDDKGRTNMRRGRFYEGGGEDNIQEDIAFDDSDSEVDLEEEQGHFEQDDEDNPDLEDDENEDADGEEDVPRWKQKMGEHASLVAKQSKNKGDLMSLIYNSDLTPEQIVYGDDAVEEEEDENNEDDFFQVKRTPKKSQYEGQVDIIRAPISQDIVEKWTDEDTLDSIRGLFITGADQNEGGDDENNEGFEDLENGDGDEEEERNEEKEVEDDSPETREEKRLKAIAEKKEKLKKKFDEQYDDDEDGEKMDFYDERKQEMAKKLEDNAAEFADDDPEIRQQVEGFRSGTYVRLELDRVPCEMVNNFNPSVPVIVGGLLPIEMQFGYAQSRLIKHRWHGKILKTNDPLIISLGWRRFQSIPIYSLEDRSIRNRMLKYTPEHAHCLASFYGPLATPNTAFCAFNTLSNDTPAFRISATGLILDNDKSTEIVKKLKLTGTAMKVHHNTAFIKDMFNSALEVAKFEGAHLRTVSGIRGQIKKAISKPEGAFRATFEDKLKMSDIIFLRAWYGIQPRKFYNPVTSLLDGDWQGMKLTGAIRKERHMKTPLDINSAYKPVVRHNKKFNPLKIPKHLQAKLPYASKPKLTKPQKNETYMQKRAVVMEPEQKRAVALIQQMRAIDKDKGAKRSAKKDEKRDERQKNLNKIEERRQDHRKEERKEAMKKLGIKRAISENSGGSKKRARK</sequence>
<dbReference type="InterPro" id="IPR036322">
    <property type="entry name" value="WD40_repeat_dom_sf"/>
</dbReference>
<dbReference type="Gene3D" id="2.40.100.10">
    <property type="entry name" value="Cyclophilin-like"/>
    <property type="match status" value="1"/>
</dbReference>
<feature type="domain" description="PPIase cyclophilin-type" evidence="20">
    <location>
        <begin position="534"/>
        <end position="681"/>
    </location>
</feature>
<evidence type="ECO:0000256" key="18">
    <source>
        <dbReference type="PROSITE-ProRule" id="PRU00221"/>
    </source>
</evidence>
<evidence type="ECO:0000256" key="1">
    <source>
        <dbReference type="ARBA" id="ARBA00000971"/>
    </source>
</evidence>
<dbReference type="SMART" id="SM01362">
    <property type="entry name" value="DUF663"/>
    <property type="match status" value="1"/>
</dbReference>
<dbReference type="Pfam" id="PF00160">
    <property type="entry name" value="Pro_isomerase"/>
    <property type="match status" value="1"/>
</dbReference>
<dbReference type="GO" id="GO:0006457">
    <property type="term" value="P:protein folding"/>
    <property type="evidence" value="ECO:0007669"/>
    <property type="project" value="InterPro"/>
</dbReference>
<feature type="compositionally biased region" description="Basic and acidic residues" evidence="19">
    <location>
        <begin position="1183"/>
        <end position="1193"/>
    </location>
</feature>
<dbReference type="InterPro" id="IPR029000">
    <property type="entry name" value="Cyclophilin-like_dom_sf"/>
</dbReference>
<dbReference type="Pfam" id="PF08142">
    <property type="entry name" value="AARP2CN"/>
    <property type="match status" value="1"/>
</dbReference>
<comment type="similarity">
    <text evidence="3">Belongs to the cyclophilin-type PPIase family.</text>
</comment>